<dbReference type="PANTHER" id="PTHR14969">
    <property type="entry name" value="SPHINGOSINE-1-PHOSPHATE PHOSPHOHYDROLASE"/>
    <property type="match status" value="1"/>
</dbReference>
<comment type="catalytic activity">
    <reaction evidence="3">
        <text>di-trans,octa-cis-undecaprenyl diphosphate + H2O = di-trans,octa-cis-undecaprenyl phosphate + phosphate + H(+)</text>
        <dbReference type="Rhea" id="RHEA:28094"/>
        <dbReference type="ChEBI" id="CHEBI:15377"/>
        <dbReference type="ChEBI" id="CHEBI:15378"/>
        <dbReference type="ChEBI" id="CHEBI:43474"/>
        <dbReference type="ChEBI" id="CHEBI:58405"/>
        <dbReference type="ChEBI" id="CHEBI:60392"/>
        <dbReference type="EC" id="3.6.1.27"/>
    </reaction>
</comment>
<keyword evidence="4" id="KW-1133">Transmembrane helix</keyword>
<organism evidence="6 7">
    <name type="scientific">Klebsiella oxytoca</name>
    <dbReference type="NCBI Taxonomy" id="571"/>
    <lineage>
        <taxon>Bacteria</taxon>
        <taxon>Pseudomonadati</taxon>
        <taxon>Pseudomonadota</taxon>
        <taxon>Gammaproteobacteria</taxon>
        <taxon>Enterobacterales</taxon>
        <taxon>Enterobacteriaceae</taxon>
        <taxon>Klebsiella/Raoultella group</taxon>
        <taxon>Klebsiella</taxon>
    </lineage>
</organism>
<name>A0A318FBJ8_KLEOX</name>
<dbReference type="GO" id="GO:0050380">
    <property type="term" value="F:undecaprenyl-diphosphatase activity"/>
    <property type="evidence" value="ECO:0007669"/>
    <property type="project" value="UniProtKB-EC"/>
</dbReference>
<dbReference type="Pfam" id="PF01569">
    <property type="entry name" value="PAP2"/>
    <property type="match status" value="1"/>
</dbReference>
<evidence type="ECO:0000256" key="3">
    <source>
        <dbReference type="ARBA" id="ARBA00047594"/>
    </source>
</evidence>
<evidence type="ECO:0000256" key="4">
    <source>
        <dbReference type="SAM" id="Phobius"/>
    </source>
</evidence>
<dbReference type="Proteomes" id="UP000247485">
    <property type="component" value="Unassembled WGS sequence"/>
</dbReference>
<dbReference type="EC" id="3.6.1.27" evidence="1"/>
<dbReference type="EMBL" id="QJJG01000027">
    <property type="protein sequence ID" value="PXW37074.1"/>
    <property type="molecule type" value="Genomic_DNA"/>
</dbReference>
<reference evidence="6 7" key="1">
    <citation type="submission" date="2018-05" db="EMBL/GenBank/DDBJ databases">
        <title>Freshwater and sediment microbial communities from various areas in North America, analyzing microbe dynamics in response to fracking.</title>
        <authorList>
            <person name="Lamendella R."/>
        </authorList>
    </citation>
    <scope>NUCLEOTIDE SEQUENCE [LARGE SCALE GENOMIC DNA]</scope>
    <source>
        <strain evidence="6 7">67</strain>
    </source>
</reference>
<evidence type="ECO:0000259" key="5">
    <source>
        <dbReference type="SMART" id="SM00014"/>
    </source>
</evidence>
<dbReference type="SUPFAM" id="SSF48317">
    <property type="entry name" value="Acid phosphatase/Vanadium-dependent haloperoxidase"/>
    <property type="match status" value="1"/>
</dbReference>
<feature type="domain" description="Phosphatidic acid phosphatase type 2/haloperoxidase" evidence="5">
    <location>
        <begin position="100"/>
        <end position="204"/>
    </location>
</feature>
<dbReference type="SMART" id="SM00014">
    <property type="entry name" value="acidPPc"/>
    <property type="match status" value="1"/>
</dbReference>
<feature type="transmembrane region" description="Helical" evidence="4">
    <location>
        <begin position="189"/>
        <end position="207"/>
    </location>
</feature>
<keyword evidence="4" id="KW-0472">Membrane</keyword>
<evidence type="ECO:0000313" key="6">
    <source>
        <dbReference type="EMBL" id="PXW37074.1"/>
    </source>
</evidence>
<dbReference type="PANTHER" id="PTHR14969:SF13">
    <property type="entry name" value="AT30094P"/>
    <property type="match status" value="1"/>
</dbReference>
<accession>A0A318FBJ8</accession>
<evidence type="ECO:0000313" key="7">
    <source>
        <dbReference type="Proteomes" id="UP000247485"/>
    </source>
</evidence>
<feature type="transmembrane region" description="Helical" evidence="4">
    <location>
        <begin position="98"/>
        <end position="119"/>
    </location>
</feature>
<gene>
    <name evidence="6" type="ORF">DET57_12760</name>
</gene>
<dbReference type="Gene3D" id="1.20.144.10">
    <property type="entry name" value="Phosphatidic acid phosphatase type 2/haloperoxidase"/>
    <property type="match status" value="1"/>
</dbReference>
<dbReference type="InterPro" id="IPR036938">
    <property type="entry name" value="PAP2/HPO_sf"/>
</dbReference>
<dbReference type="InterPro" id="IPR033879">
    <property type="entry name" value="UPP_Pase"/>
</dbReference>
<protein>
    <recommendedName>
        <fullName evidence="1">undecaprenyl-diphosphate phosphatase</fullName>
        <ecNumber evidence="1">3.6.1.27</ecNumber>
    </recommendedName>
    <alternativeName>
        <fullName evidence="2">Undecaprenyl pyrophosphate phosphatase</fullName>
    </alternativeName>
</protein>
<dbReference type="AlphaFoldDB" id="A0A318FBJ8"/>
<sequence>MRLNCLSETRITLCRRVKRNLSLNSDNDGNMTARVIAMNALETFNQSAFLALNASPGTPDAILSLARFLASGIIFVVPLILLWLWFSRGRQGHRQALFCTLSILAALGLGFICGMLWFHPRPFMISLGHTWISHPADNSFPSDHGTVMFSAAFALLSLRLRAAGLFLLLAALPVAWARIFLGVHFPLDMVGSVLVSACGVCIAKLIWQGAGRRLTSLCEAISRRMFSWLPPRFTP</sequence>
<feature type="transmembrane region" description="Helical" evidence="4">
    <location>
        <begin position="165"/>
        <end position="183"/>
    </location>
</feature>
<keyword evidence="4" id="KW-0812">Transmembrane</keyword>
<feature type="transmembrane region" description="Helical" evidence="4">
    <location>
        <begin position="65"/>
        <end position="86"/>
    </location>
</feature>
<comment type="caution">
    <text evidence="6">The sequence shown here is derived from an EMBL/GenBank/DDBJ whole genome shotgun (WGS) entry which is preliminary data.</text>
</comment>
<proteinExistence type="predicted"/>
<dbReference type="InterPro" id="IPR000326">
    <property type="entry name" value="PAP2/HPO"/>
</dbReference>
<evidence type="ECO:0000256" key="2">
    <source>
        <dbReference type="ARBA" id="ARBA00032707"/>
    </source>
</evidence>
<evidence type="ECO:0000256" key="1">
    <source>
        <dbReference type="ARBA" id="ARBA00012374"/>
    </source>
</evidence>
<dbReference type="GO" id="GO:0005886">
    <property type="term" value="C:plasma membrane"/>
    <property type="evidence" value="ECO:0007669"/>
    <property type="project" value="InterPro"/>
</dbReference>
<dbReference type="CDD" id="cd03385">
    <property type="entry name" value="PAP2_BcrC_like"/>
    <property type="match status" value="1"/>
</dbReference>